<evidence type="ECO:0000256" key="2">
    <source>
        <dbReference type="ARBA" id="ARBA00006434"/>
    </source>
</evidence>
<feature type="transmembrane region" description="Helical" evidence="11">
    <location>
        <begin position="349"/>
        <end position="369"/>
    </location>
</feature>
<feature type="transmembrane region" description="Helical" evidence="11">
    <location>
        <begin position="760"/>
        <end position="781"/>
    </location>
</feature>
<evidence type="ECO:0000313" key="13">
    <source>
        <dbReference type="EMBL" id="MDR0182110.1"/>
    </source>
</evidence>
<keyword evidence="7" id="KW-0915">Sodium</keyword>
<evidence type="ECO:0000256" key="3">
    <source>
        <dbReference type="ARBA" id="ARBA00022448"/>
    </source>
</evidence>
<dbReference type="PANTHER" id="PTHR42985">
    <property type="entry name" value="SODIUM-COUPLED MONOCARBOXYLATE TRANSPORTER"/>
    <property type="match status" value="1"/>
</dbReference>
<feature type="transmembrane region" description="Helical" evidence="11">
    <location>
        <begin position="575"/>
        <end position="601"/>
    </location>
</feature>
<dbReference type="NCBIfam" id="TIGR00813">
    <property type="entry name" value="sss"/>
    <property type="match status" value="1"/>
</dbReference>
<protein>
    <submittedName>
        <fullName evidence="13">Sodium:solute symporter</fullName>
    </submittedName>
</protein>
<evidence type="ECO:0000256" key="12">
    <source>
        <dbReference type="SAM" id="SignalP"/>
    </source>
</evidence>
<proteinExistence type="inferred from homology"/>
<evidence type="ECO:0000256" key="4">
    <source>
        <dbReference type="ARBA" id="ARBA00022475"/>
    </source>
</evidence>
<comment type="subcellular location">
    <subcellularLocation>
        <location evidence="1">Cell membrane</location>
        <topology evidence="1">Multi-pass membrane protein</topology>
    </subcellularLocation>
</comment>
<feature type="transmembrane region" description="Helical" evidence="11">
    <location>
        <begin position="308"/>
        <end position="329"/>
    </location>
</feature>
<reference evidence="13 14" key="1">
    <citation type="submission" date="2023-04" db="EMBL/GenBank/DDBJ databases">
        <title>Lysobacter sp. strain UC isolated from soil sample.</title>
        <authorList>
            <person name="Choksket S."/>
            <person name="Harshvardhan F."/>
            <person name="Rana R."/>
            <person name="Patil P.B."/>
            <person name="Korpole S."/>
        </authorList>
    </citation>
    <scope>NUCLEOTIDE SEQUENCE [LARGE SCALE GENOMIC DNA]</scope>
    <source>
        <strain evidence="13 14">UC</strain>
    </source>
</reference>
<feature type="signal peptide" evidence="12">
    <location>
        <begin position="1"/>
        <end position="24"/>
    </location>
</feature>
<keyword evidence="5 11" id="KW-0812">Transmembrane</keyword>
<keyword evidence="14" id="KW-1185">Reference proteome</keyword>
<feature type="transmembrane region" description="Helical" evidence="11">
    <location>
        <begin position="737"/>
        <end position="754"/>
    </location>
</feature>
<feature type="transmembrane region" description="Helical" evidence="11">
    <location>
        <begin position="381"/>
        <end position="402"/>
    </location>
</feature>
<comment type="similarity">
    <text evidence="2">Belongs to the sodium:solute symporter (SSF) (TC 2.A.21) family.</text>
</comment>
<evidence type="ECO:0000256" key="1">
    <source>
        <dbReference type="ARBA" id="ARBA00004651"/>
    </source>
</evidence>
<feature type="transmembrane region" description="Helical" evidence="11">
    <location>
        <begin position="621"/>
        <end position="654"/>
    </location>
</feature>
<feature type="chain" id="PRO_5046628413" evidence="12">
    <location>
        <begin position="25"/>
        <end position="811"/>
    </location>
</feature>
<accession>A0ABU1CAF5</accession>
<evidence type="ECO:0000256" key="7">
    <source>
        <dbReference type="ARBA" id="ARBA00023053"/>
    </source>
</evidence>
<feature type="transmembrane region" description="Helical" evidence="11">
    <location>
        <begin position="489"/>
        <end position="507"/>
    </location>
</feature>
<dbReference type="PANTHER" id="PTHR42985:SF40">
    <property type="entry name" value="LD47995P-RELATED"/>
    <property type="match status" value="1"/>
</dbReference>
<feature type="transmembrane region" description="Helical" evidence="11">
    <location>
        <begin position="536"/>
        <end position="554"/>
    </location>
</feature>
<keyword evidence="4" id="KW-1003">Cell membrane</keyword>
<dbReference type="Pfam" id="PF00474">
    <property type="entry name" value="SSF"/>
    <property type="match status" value="1"/>
</dbReference>
<evidence type="ECO:0000256" key="5">
    <source>
        <dbReference type="ARBA" id="ARBA00022692"/>
    </source>
</evidence>
<comment type="caution">
    <text evidence="13">The sequence shown here is derived from an EMBL/GenBank/DDBJ whole genome shotgun (WGS) entry which is preliminary data.</text>
</comment>
<dbReference type="Proteomes" id="UP001233535">
    <property type="component" value="Unassembled WGS sequence"/>
</dbReference>
<name>A0ABU1CAF5_9GAMM</name>
<sequence>MKLPQWLQRIAAVCLLAFTTAPCAAESLASVEAGTLPALASNDAPIALVSVAQRPVAIGAKGAYALDGDRKRWSALKWTPAMPVRSAFGDGETAFVTTGTQLQRVEGVARLVLDGDRLQAQPLPALPFALLDAQATVADGVVTIAGHDEGAGEVALLKLDTASPTPGWTRGPQGLPPGRITSLVSQRGQLLATIATGAGADRLWRWSGEHGWQALPDVPGTVEPGAARAMGQAHVLYLVRDPNAPDAAPSMMTFQIIVQAWATLPGRGVAGPALTASWRDGLVQVAPSGEGASASFVQVQARKLLLTWLDWAVIVVYLVSMIGIGLYFYLREKRKSTSDFFVGGRSIPFWAAGVSLYAANTSSISFIAIPAKAFETNWQYLTNNLVAVLGLVFVAIVIVPLLRRLNLMSVFSYLETRFHPSIRMLASALCIVMQIGSRMSVILFLPALGISTITGIDVVWSVLLMGGFTIIYTAMGGMKAVIWTDFVQVIVKMGGAIFAIVFIVWHVKGGFPEFAQVAAAADKTKLLDFSFDLTKATVWGFIFLVIFDVVLTFPKDQVLMQRVLSTESDKEAGRSVWAFAAIMIPGGFIFYGIGTALYVYYQSHPERMNPLLPVDATFPLFIAAELPMGVTGLIIAGIFAAAMATLSGIMNSVATLISVDFYEKLAKNPTPKQSVVFAEVMTVVVGLIGIGAALLLARFDIHSLFDVSIELAGLLGGGFAGAYTLGMFTRRANSQGVAIGIAGSIALTMLAWSLDLVHPYFYLAISILLCIVIGYVASLFFPPPQRSLAGLTIYRRDQIKAEPAVAEGAAG</sequence>
<organism evidence="13 14">
    <name type="scientific">Lysobacter arvi</name>
    <dbReference type="NCBI Taxonomy" id="3038776"/>
    <lineage>
        <taxon>Bacteria</taxon>
        <taxon>Pseudomonadati</taxon>
        <taxon>Pseudomonadota</taxon>
        <taxon>Gammaproteobacteria</taxon>
        <taxon>Lysobacterales</taxon>
        <taxon>Lysobacteraceae</taxon>
        <taxon>Lysobacter</taxon>
    </lineage>
</organism>
<evidence type="ECO:0000256" key="8">
    <source>
        <dbReference type="ARBA" id="ARBA00023065"/>
    </source>
</evidence>
<feature type="transmembrane region" description="Helical" evidence="11">
    <location>
        <begin position="675"/>
        <end position="697"/>
    </location>
</feature>
<keyword evidence="12" id="KW-0732">Signal</keyword>
<dbReference type="EMBL" id="JARUHG010000001">
    <property type="protein sequence ID" value="MDR0182110.1"/>
    <property type="molecule type" value="Genomic_DNA"/>
</dbReference>
<feature type="transmembrane region" description="Helical" evidence="11">
    <location>
        <begin position="703"/>
        <end position="725"/>
    </location>
</feature>
<keyword evidence="3" id="KW-0813">Transport</keyword>
<feature type="transmembrane region" description="Helical" evidence="11">
    <location>
        <begin position="458"/>
        <end position="477"/>
    </location>
</feature>
<keyword evidence="8" id="KW-0406">Ion transport</keyword>
<dbReference type="Gene3D" id="1.20.1730.10">
    <property type="entry name" value="Sodium/glucose cotransporter"/>
    <property type="match status" value="1"/>
</dbReference>
<evidence type="ECO:0000256" key="10">
    <source>
        <dbReference type="ARBA" id="ARBA00023201"/>
    </source>
</evidence>
<evidence type="ECO:0000256" key="9">
    <source>
        <dbReference type="ARBA" id="ARBA00023136"/>
    </source>
</evidence>
<gene>
    <name evidence="13" type="ORF">P8609_03885</name>
</gene>
<evidence type="ECO:0000313" key="14">
    <source>
        <dbReference type="Proteomes" id="UP001233535"/>
    </source>
</evidence>
<keyword evidence="10" id="KW-0739">Sodium transport</keyword>
<evidence type="ECO:0000256" key="11">
    <source>
        <dbReference type="SAM" id="Phobius"/>
    </source>
</evidence>
<keyword evidence="6 11" id="KW-1133">Transmembrane helix</keyword>
<dbReference type="PROSITE" id="PS50283">
    <property type="entry name" value="NA_SOLUT_SYMP_3"/>
    <property type="match status" value="1"/>
</dbReference>
<dbReference type="InterPro" id="IPR001734">
    <property type="entry name" value="Na/solute_symporter"/>
</dbReference>
<dbReference type="InterPro" id="IPR038377">
    <property type="entry name" value="Na/Glc_symporter_sf"/>
</dbReference>
<dbReference type="InterPro" id="IPR051163">
    <property type="entry name" value="Sodium:Solute_Symporter_SSF"/>
</dbReference>
<feature type="transmembrane region" description="Helical" evidence="11">
    <location>
        <begin position="422"/>
        <end position="446"/>
    </location>
</feature>
<dbReference type="CDD" id="cd11495">
    <property type="entry name" value="SLC5sbd_NIS-like_u3"/>
    <property type="match status" value="1"/>
</dbReference>
<evidence type="ECO:0000256" key="6">
    <source>
        <dbReference type="ARBA" id="ARBA00022989"/>
    </source>
</evidence>
<keyword evidence="9 11" id="KW-0472">Membrane</keyword>
<dbReference type="RefSeq" id="WP_309261268.1">
    <property type="nucleotide sequence ID" value="NZ_JARUHG010000001.1"/>
</dbReference>